<dbReference type="EMBL" id="PQFF01000115">
    <property type="protein sequence ID" value="RHZ81175.1"/>
    <property type="molecule type" value="Genomic_DNA"/>
</dbReference>
<keyword evidence="5 12" id="KW-0808">Transferase</keyword>
<dbReference type="UniPathway" id="UPA00378"/>
<name>A0A397IYQ8_9GLOM</name>
<dbReference type="STRING" id="1348612.A0A397IYQ8"/>
<dbReference type="AlphaFoldDB" id="A0A397IYQ8"/>
<evidence type="ECO:0000313" key="14">
    <source>
        <dbReference type="EMBL" id="RHZ81175.1"/>
    </source>
</evidence>
<dbReference type="InterPro" id="IPR001503">
    <property type="entry name" value="Glyco_trans_10"/>
</dbReference>
<dbReference type="PANTHER" id="PTHR11929:SF194">
    <property type="entry name" value="ALPHA-(1,3)-FUCOSYLTRANSFERASE 10"/>
    <property type="match status" value="1"/>
</dbReference>
<dbReference type="EC" id="2.4.1.-" evidence="12"/>
<comment type="similarity">
    <text evidence="3 12">Belongs to the glycosyltransferase 10 family.</text>
</comment>
<keyword evidence="6 12" id="KW-0812">Transmembrane</keyword>
<dbReference type="PANTHER" id="PTHR11929">
    <property type="entry name" value="ALPHA- 1,3 -FUCOSYLTRANSFERASE"/>
    <property type="match status" value="1"/>
</dbReference>
<keyword evidence="4 12" id="KW-0328">Glycosyltransferase</keyword>
<evidence type="ECO:0000256" key="3">
    <source>
        <dbReference type="ARBA" id="ARBA00008919"/>
    </source>
</evidence>
<comment type="pathway">
    <text evidence="2">Protein modification; protein glycosylation.</text>
</comment>
<gene>
    <name evidence="14" type="ORF">Glove_123g196</name>
</gene>
<evidence type="ECO:0000259" key="13">
    <source>
        <dbReference type="Pfam" id="PF00852"/>
    </source>
</evidence>
<dbReference type="Gene3D" id="3.40.50.11660">
    <property type="entry name" value="Glycosyl transferase family 10, C-terminal domain"/>
    <property type="match status" value="1"/>
</dbReference>
<accession>A0A397IYQ8</accession>
<dbReference type="Pfam" id="PF00852">
    <property type="entry name" value="Glyco_transf_10"/>
    <property type="match status" value="1"/>
</dbReference>
<dbReference type="SUPFAM" id="SSF53756">
    <property type="entry name" value="UDP-Glycosyltransferase/glycogen phosphorylase"/>
    <property type="match status" value="1"/>
</dbReference>
<evidence type="ECO:0000256" key="10">
    <source>
        <dbReference type="ARBA" id="ARBA00023180"/>
    </source>
</evidence>
<keyword evidence="15" id="KW-1185">Reference proteome</keyword>
<evidence type="ECO:0000256" key="12">
    <source>
        <dbReference type="RuleBase" id="RU003832"/>
    </source>
</evidence>
<dbReference type="GO" id="GO:0032580">
    <property type="term" value="C:Golgi cisterna membrane"/>
    <property type="evidence" value="ECO:0007669"/>
    <property type="project" value="UniProtKB-SubCell"/>
</dbReference>
<feature type="domain" description="Fucosyltransferase C-terminal" evidence="13">
    <location>
        <begin position="277"/>
        <end position="458"/>
    </location>
</feature>
<keyword evidence="9 12" id="KW-0472">Membrane</keyword>
<evidence type="ECO:0000256" key="2">
    <source>
        <dbReference type="ARBA" id="ARBA00004922"/>
    </source>
</evidence>
<evidence type="ECO:0000256" key="9">
    <source>
        <dbReference type="ARBA" id="ARBA00023136"/>
    </source>
</evidence>
<dbReference type="GO" id="GO:0046920">
    <property type="term" value="F:alpha-(1-&gt;3)-fucosyltransferase activity"/>
    <property type="evidence" value="ECO:0007669"/>
    <property type="project" value="TreeGrafter"/>
</dbReference>
<protein>
    <recommendedName>
        <fullName evidence="12">Fucosyltransferase</fullName>
        <ecNumber evidence="12">2.4.1.-</ecNumber>
    </recommendedName>
</protein>
<keyword evidence="7" id="KW-0735">Signal-anchor</keyword>
<evidence type="ECO:0000256" key="7">
    <source>
        <dbReference type="ARBA" id="ARBA00022968"/>
    </source>
</evidence>
<keyword evidence="8 12" id="KW-1133">Transmembrane helix</keyword>
<evidence type="ECO:0000256" key="4">
    <source>
        <dbReference type="ARBA" id="ARBA00022676"/>
    </source>
</evidence>
<dbReference type="OrthoDB" id="427096at2759"/>
<organism evidence="14 15">
    <name type="scientific">Diversispora epigaea</name>
    <dbReference type="NCBI Taxonomy" id="1348612"/>
    <lineage>
        <taxon>Eukaryota</taxon>
        <taxon>Fungi</taxon>
        <taxon>Fungi incertae sedis</taxon>
        <taxon>Mucoromycota</taxon>
        <taxon>Glomeromycotina</taxon>
        <taxon>Glomeromycetes</taxon>
        <taxon>Diversisporales</taxon>
        <taxon>Diversisporaceae</taxon>
        <taxon>Diversispora</taxon>
    </lineage>
</organism>
<evidence type="ECO:0000256" key="5">
    <source>
        <dbReference type="ARBA" id="ARBA00022679"/>
    </source>
</evidence>
<evidence type="ECO:0000256" key="8">
    <source>
        <dbReference type="ARBA" id="ARBA00022989"/>
    </source>
</evidence>
<dbReference type="InterPro" id="IPR038577">
    <property type="entry name" value="GT10-like_C_sf"/>
</dbReference>
<proteinExistence type="inferred from homology"/>
<comment type="caution">
    <text evidence="14">The sequence shown here is derived from an EMBL/GenBank/DDBJ whole genome shotgun (WGS) entry which is preliminary data.</text>
</comment>
<feature type="transmembrane region" description="Helical" evidence="12">
    <location>
        <begin position="7"/>
        <end position="25"/>
    </location>
</feature>
<evidence type="ECO:0000256" key="6">
    <source>
        <dbReference type="ARBA" id="ARBA00022692"/>
    </source>
</evidence>
<keyword evidence="10" id="KW-0325">Glycoprotein</keyword>
<sequence length="460" mass="53910">MLARRKVAFAIFLILSFVLLFTNLFQHRSLPQHKSDNVKVQPWSPQSFNDFREDYEKPQCNNIKSLHGTGPRTFSIKGPPNRPLKIFYWKYLCFECNLDWIEFSKNLCPYPPELVNFFEHLFEKHVKPSTPDLDLWPKGYAPCHFWTGFLDESGEGTCVNQNNQKYIWTANYTEWREIDIIFINTVYWFGIDQPPFYDIMQLPPRNFKQVWWLYFGSESLDYYPFVGLESFRELFDLSIGSPAKLFDINFPTYPIQVSAIPSFYETHVPSEKKRSDVLISWMVTNCWPRNNRNEFVRNLMNLTTVHSFGKCLHTQDVPKDILDKYGLDLNGNLGHFGANMTEIKRDVLSPYKFVLALENSNCEGYITEKVYDPMLIDAIPIYMGASDIDNFVPPHSIIKVSDYKTVEELVTYVKKVADDPALFASYFAWKNDTSYKNFCKNCRASTQSTPCQMLERIQWI</sequence>
<reference evidence="14 15" key="1">
    <citation type="submission" date="2018-08" db="EMBL/GenBank/DDBJ databases">
        <title>Genome and evolution of the arbuscular mycorrhizal fungus Diversispora epigaea (formerly Glomus versiforme) and its bacterial endosymbionts.</title>
        <authorList>
            <person name="Sun X."/>
            <person name="Fei Z."/>
            <person name="Harrison M."/>
        </authorList>
    </citation>
    <scope>NUCLEOTIDE SEQUENCE [LARGE SCALE GENOMIC DNA]</scope>
    <source>
        <strain evidence="14 15">IT104</strain>
    </source>
</reference>
<dbReference type="InterPro" id="IPR055270">
    <property type="entry name" value="Glyco_tran_10_C"/>
</dbReference>
<dbReference type="Proteomes" id="UP000266861">
    <property type="component" value="Unassembled WGS sequence"/>
</dbReference>
<keyword evidence="12" id="KW-0333">Golgi apparatus</keyword>
<evidence type="ECO:0000256" key="1">
    <source>
        <dbReference type="ARBA" id="ARBA00004606"/>
    </source>
</evidence>
<comment type="subcellular location">
    <subcellularLocation>
        <location evidence="11">Endomembrane system</location>
        <topology evidence="11">Single-pass membrane protein</topology>
    </subcellularLocation>
    <subcellularLocation>
        <location evidence="12">Golgi apparatus</location>
        <location evidence="12">Golgi stack membrane</location>
        <topology evidence="12">Single-pass type II membrane protein</topology>
    </subcellularLocation>
    <subcellularLocation>
        <location evidence="1">Membrane</location>
        <topology evidence="1">Single-pass type II membrane protein</topology>
    </subcellularLocation>
</comment>
<evidence type="ECO:0000256" key="11">
    <source>
        <dbReference type="ARBA" id="ARBA00037847"/>
    </source>
</evidence>
<dbReference type="FunFam" id="3.40.50.11660:FF:000002">
    <property type="entry name" value="Alpha-(1,3)-fucosyltransferase"/>
    <property type="match status" value="1"/>
</dbReference>
<evidence type="ECO:0000313" key="15">
    <source>
        <dbReference type="Proteomes" id="UP000266861"/>
    </source>
</evidence>